<accession>A0A835XV61</accession>
<reference evidence="2" key="1">
    <citation type="journal article" date="2020" name="bioRxiv">
        <title>Comparative genomics of Chlamydomonas.</title>
        <authorList>
            <person name="Craig R.J."/>
            <person name="Hasan A.R."/>
            <person name="Ness R.W."/>
            <person name="Keightley P.D."/>
        </authorList>
    </citation>
    <scope>NUCLEOTIDE SEQUENCE</scope>
    <source>
        <strain evidence="2">CCAP 11/70</strain>
    </source>
</reference>
<feature type="compositionally biased region" description="Basic residues" evidence="1">
    <location>
        <begin position="1"/>
        <end position="13"/>
    </location>
</feature>
<dbReference type="InterPro" id="IPR006549">
    <property type="entry name" value="HAD-SF_hydro_IIIA"/>
</dbReference>
<dbReference type="GO" id="GO:0046403">
    <property type="term" value="F:polynucleotide 3'-phosphatase activity"/>
    <property type="evidence" value="ECO:0007669"/>
    <property type="project" value="TreeGrafter"/>
</dbReference>
<dbReference type="PANTHER" id="PTHR12083:SF9">
    <property type="entry name" value="BIFUNCTIONAL POLYNUCLEOTIDE PHOSPHATASE_KINASE"/>
    <property type="match status" value="1"/>
</dbReference>
<dbReference type="GO" id="GO:0006281">
    <property type="term" value="P:DNA repair"/>
    <property type="evidence" value="ECO:0007669"/>
    <property type="project" value="TreeGrafter"/>
</dbReference>
<dbReference type="SUPFAM" id="SSF56784">
    <property type="entry name" value="HAD-like"/>
    <property type="match status" value="1"/>
</dbReference>
<dbReference type="GO" id="GO:0003690">
    <property type="term" value="F:double-stranded DNA binding"/>
    <property type="evidence" value="ECO:0007669"/>
    <property type="project" value="TreeGrafter"/>
</dbReference>
<dbReference type="Proteomes" id="UP000612055">
    <property type="component" value="Unassembled WGS sequence"/>
</dbReference>
<feature type="region of interest" description="Disordered" evidence="1">
    <location>
        <begin position="1"/>
        <end position="63"/>
    </location>
</feature>
<dbReference type="AlphaFoldDB" id="A0A835XV61"/>
<protein>
    <submittedName>
        <fullName evidence="2">Uncharacterized protein</fullName>
    </submittedName>
</protein>
<dbReference type="Gene3D" id="3.40.50.1000">
    <property type="entry name" value="HAD superfamily/HAD-like"/>
    <property type="match status" value="1"/>
</dbReference>
<dbReference type="OrthoDB" id="19045at2759"/>
<organism evidence="2 3">
    <name type="scientific">Edaphochlamys debaryana</name>
    <dbReference type="NCBI Taxonomy" id="47281"/>
    <lineage>
        <taxon>Eukaryota</taxon>
        <taxon>Viridiplantae</taxon>
        <taxon>Chlorophyta</taxon>
        <taxon>core chlorophytes</taxon>
        <taxon>Chlorophyceae</taxon>
        <taxon>CS clade</taxon>
        <taxon>Chlamydomonadales</taxon>
        <taxon>Chlamydomonadales incertae sedis</taxon>
        <taxon>Edaphochlamys</taxon>
    </lineage>
</organism>
<evidence type="ECO:0000256" key="1">
    <source>
        <dbReference type="SAM" id="MobiDB-lite"/>
    </source>
</evidence>
<dbReference type="NCBIfam" id="TIGR01662">
    <property type="entry name" value="HAD-SF-IIIA"/>
    <property type="match status" value="1"/>
</dbReference>
<dbReference type="InterPro" id="IPR023214">
    <property type="entry name" value="HAD_sf"/>
</dbReference>
<dbReference type="EMBL" id="JAEHOE010000078">
    <property type="protein sequence ID" value="KAG2488916.1"/>
    <property type="molecule type" value="Genomic_DNA"/>
</dbReference>
<dbReference type="InterPro" id="IPR006551">
    <property type="entry name" value="Polynucleotide_phosphatase"/>
</dbReference>
<dbReference type="Pfam" id="PF08645">
    <property type="entry name" value="PNK3P"/>
    <property type="match status" value="1"/>
</dbReference>
<dbReference type="InterPro" id="IPR027421">
    <property type="entry name" value="DNA_pol_lamdba_lyase_dom_sf"/>
</dbReference>
<dbReference type="PANTHER" id="PTHR12083">
    <property type="entry name" value="BIFUNCTIONAL POLYNUCLEOTIDE PHOSPHATASE/KINASE"/>
    <property type="match status" value="1"/>
</dbReference>
<evidence type="ECO:0000313" key="3">
    <source>
        <dbReference type="Proteomes" id="UP000612055"/>
    </source>
</evidence>
<feature type="compositionally biased region" description="Acidic residues" evidence="1">
    <location>
        <begin position="17"/>
        <end position="45"/>
    </location>
</feature>
<dbReference type="NCBIfam" id="TIGR01664">
    <property type="entry name" value="DNA-3'-Pase"/>
    <property type="match status" value="1"/>
</dbReference>
<proteinExistence type="predicted"/>
<keyword evidence="3" id="KW-1185">Reference proteome</keyword>
<comment type="caution">
    <text evidence="2">The sequence shown here is derived from an EMBL/GenBank/DDBJ whole genome shotgun (WGS) entry which is preliminary data.</text>
</comment>
<dbReference type="GO" id="GO:0046404">
    <property type="term" value="F:ATP-dependent polydeoxyribonucleotide 5'-hydroxyl-kinase activity"/>
    <property type="evidence" value="ECO:0007669"/>
    <property type="project" value="TreeGrafter"/>
</dbReference>
<dbReference type="InterPro" id="IPR036412">
    <property type="entry name" value="HAD-like_sf"/>
</dbReference>
<feature type="compositionally biased region" description="Basic residues" evidence="1">
    <location>
        <begin position="49"/>
        <end position="61"/>
    </location>
</feature>
<evidence type="ECO:0000313" key="2">
    <source>
        <dbReference type="EMBL" id="KAG2488916.1"/>
    </source>
</evidence>
<dbReference type="Gene3D" id="1.10.150.110">
    <property type="entry name" value="DNA polymerase beta, N-terminal domain-like"/>
    <property type="match status" value="1"/>
</dbReference>
<dbReference type="InterPro" id="IPR013954">
    <property type="entry name" value="PNK3P"/>
</dbReference>
<gene>
    <name evidence="2" type="ORF">HYH03_012540</name>
</gene>
<name>A0A835XV61_9CHLO</name>
<dbReference type="SUPFAM" id="SSF47802">
    <property type="entry name" value="DNA polymerase beta, N-terminal domain-like"/>
    <property type="match status" value="1"/>
</dbReference>
<sequence>MSGRPKRAPKRSKKYDEDDFEEDPSDLSEEVPLDDDESTEPDSEDEKPKKKRKAPPPRAKKQVQAFIEETGWSFQPPSLLYKAYGDPAPSNKIAAFDLDGTLANQKSNAQFPKDQHDYKLYNDKVIDKLLEYQRAGYKVVVFTNQGSIKTAVTGKQAAKIKARIDNIMAELGIDAQVFAATIPDPSDPYRKPATGMWDFMCLNCNGGLQPDKSQCIYVGDAAGRAGDFAASDKQFAHNAGLAFHTPEEIFGDIKGKRHVVAKAEKDEEGNVAASVSDNSGLAAAFMKLADHYAARSKMGGEENSKAHFAAATYRKLSGVIANWNVTITKANFKQLGTVQGVGKASVAKIEKYLNTGTFDELEGIDEFAGVGKKAPQMQDAGAAYANAFM</sequence>